<evidence type="ECO:0000256" key="9">
    <source>
        <dbReference type="ARBA" id="ARBA00022692"/>
    </source>
</evidence>
<keyword evidence="11" id="KW-0735">Signal-anchor</keyword>
<feature type="compositionally biased region" description="Gly residues" evidence="24">
    <location>
        <begin position="500"/>
        <end position="526"/>
    </location>
</feature>
<dbReference type="Gene3D" id="3.90.550.10">
    <property type="entry name" value="Spore Coat Polysaccharide Biosynthesis Protein SpsA, Chain A"/>
    <property type="match status" value="1"/>
</dbReference>
<evidence type="ECO:0000256" key="2">
    <source>
        <dbReference type="ARBA" id="ARBA00004323"/>
    </source>
</evidence>
<dbReference type="PANTHER" id="PTHR12871">
    <property type="entry name" value="BETA-1,2-N-ACETYLGLUCOSAMINYLTRANSFERASE II"/>
    <property type="match status" value="1"/>
</dbReference>
<keyword evidence="16" id="KW-0325">Glycoprotein</keyword>
<evidence type="ECO:0000256" key="19">
    <source>
        <dbReference type="ARBA" id="ARBA00031203"/>
    </source>
</evidence>
<comment type="cofactor">
    <cofactor evidence="1 23">
        <name>Mn(2+)</name>
        <dbReference type="ChEBI" id="CHEBI:29035"/>
    </cofactor>
</comment>
<dbReference type="UniPathway" id="UPA00378"/>
<dbReference type="GO" id="GO:0005795">
    <property type="term" value="C:Golgi stack"/>
    <property type="evidence" value="ECO:0007669"/>
    <property type="project" value="InterPro"/>
</dbReference>
<dbReference type="eggNOG" id="KOG2791">
    <property type="taxonomic scope" value="Eukaryota"/>
</dbReference>
<evidence type="ECO:0000256" key="16">
    <source>
        <dbReference type="ARBA" id="ARBA00023180"/>
    </source>
</evidence>
<evidence type="ECO:0000256" key="12">
    <source>
        <dbReference type="ARBA" id="ARBA00022989"/>
    </source>
</evidence>
<organism evidence="26">
    <name type="scientific">Salpingoeca rosetta (strain ATCC 50818 / BSB-021)</name>
    <dbReference type="NCBI Taxonomy" id="946362"/>
    <lineage>
        <taxon>Eukaryota</taxon>
        <taxon>Choanoflagellata</taxon>
        <taxon>Craspedida</taxon>
        <taxon>Salpingoecidae</taxon>
        <taxon>Salpingoeca</taxon>
    </lineage>
</organism>
<evidence type="ECO:0000313" key="25">
    <source>
        <dbReference type="EMBL" id="EGD80241.1"/>
    </source>
</evidence>
<evidence type="ECO:0000256" key="1">
    <source>
        <dbReference type="ARBA" id="ARBA00001936"/>
    </source>
</evidence>
<feature type="compositionally biased region" description="Basic and acidic residues" evidence="24">
    <location>
        <begin position="531"/>
        <end position="542"/>
    </location>
</feature>
<evidence type="ECO:0000313" key="26">
    <source>
        <dbReference type="Proteomes" id="UP000007799"/>
    </source>
</evidence>
<dbReference type="PANTHER" id="PTHR12871:SF0">
    <property type="entry name" value="ALPHA-1,6-MANNOSYL-GLYCOPROTEIN 2-BETA-N-ACETYLGLUCOSAMINYLTRANSFERASE"/>
    <property type="match status" value="1"/>
</dbReference>
<feature type="region of interest" description="Disordered" evidence="24">
    <location>
        <begin position="33"/>
        <end position="75"/>
    </location>
</feature>
<keyword evidence="15" id="KW-1015">Disulfide bond</keyword>
<evidence type="ECO:0000256" key="14">
    <source>
        <dbReference type="ARBA" id="ARBA00023136"/>
    </source>
</evidence>
<evidence type="ECO:0000256" key="5">
    <source>
        <dbReference type="ARBA" id="ARBA00012613"/>
    </source>
</evidence>
<protein>
    <recommendedName>
        <fullName evidence="6">Alpha-1,6-mannosyl-glycoprotein 2-beta-N-acetylglucosaminyltransferase</fullName>
        <ecNumber evidence="5">2.4.1.143</ecNumber>
    </recommendedName>
    <alternativeName>
        <fullName evidence="21">Beta-1,2-N-acetylglucosaminyltransferase II</fullName>
    </alternativeName>
    <alternativeName>
        <fullName evidence="20">GlcNAc-T II</fullName>
    </alternativeName>
    <alternativeName>
        <fullName evidence="19">Mannoside acetylglucosaminyltransferase 2</fullName>
    </alternativeName>
    <alternativeName>
        <fullName evidence="18">N-glycosyl-oligosaccharide-glycoprotein N-acetylglucosaminyltransferase II</fullName>
    </alternativeName>
</protein>
<dbReference type="KEGG" id="sre:PTSG_10917"/>
<evidence type="ECO:0000256" key="13">
    <source>
        <dbReference type="ARBA" id="ARBA00023034"/>
    </source>
</evidence>
<feature type="binding site" evidence="23">
    <location>
        <position position="273"/>
    </location>
    <ligand>
        <name>Mn(2+)</name>
        <dbReference type="ChEBI" id="CHEBI:29035"/>
    </ligand>
</feature>
<reference evidence="25" key="1">
    <citation type="submission" date="2009-08" db="EMBL/GenBank/DDBJ databases">
        <title>Annotation of Salpingoeca rosetta.</title>
        <authorList>
            <consortium name="The Broad Institute Genome Sequencing Platform"/>
            <person name="Russ C."/>
            <person name="Cuomo C."/>
            <person name="Burger G."/>
            <person name="Gray M.W."/>
            <person name="Holland P.W.H."/>
            <person name="King N."/>
            <person name="Lang F.B.F."/>
            <person name="Roger A.J."/>
            <person name="Ruiz-Trillo I."/>
            <person name="Young S.K."/>
            <person name="Zeng Q."/>
            <person name="Gargeya S."/>
            <person name="Alvarado L."/>
            <person name="Berlin A."/>
            <person name="Chapman S.B."/>
            <person name="Chen Z."/>
            <person name="Freedman E."/>
            <person name="Gellesch M."/>
            <person name="Goldberg J."/>
            <person name="Griggs A."/>
            <person name="Gujja S."/>
            <person name="Heilman E."/>
            <person name="Heiman D."/>
            <person name="Howarth C."/>
            <person name="Mehta T."/>
            <person name="Neiman D."/>
            <person name="Pearson M."/>
            <person name="Roberts A."/>
            <person name="Saif S."/>
            <person name="Shea T."/>
            <person name="Shenoy N."/>
            <person name="Sisk P."/>
            <person name="Stolte C."/>
            <person name="Sykes S."/>
            <person name="White J."/>
            <person name="Yandava C."/>
            <person name="Haas B."/>
            <person name="Nusbaum C."/>
            <person name="Birren B."/>
        </authorList>
    </citation>
    <scope>NUCLEOTIDE SEQUENCE [LARGE SCALE GENOMIC DNA]</scope>
    <source>
        <strain evidence="25">ATCC 50818</strain>
    </source>
</reference>
<evidence type="ECO:0000256" key="24">
    <source>
        <dbReference type="SAM" id="MobiDB-lite"/>
    </source>
</evidence>
<feature type="region of interest" description="Disordered" evidence="24">
    <location>
        <begin position="498"/>
        <end position="542"/>
    </location>
</feature>
<dbReference type="Proteomes" id="UP000007799">
    <property type="component" value="Unassembled WGS sequence"/>
</dbReference>
<evidence type="ECO:0000256" key="23">
    <source>
        <dbReference type="PIRSR" id="PIRSR607754-2"/>
    </source>
</evidence>
<keyword evidence="10 23" id="KW-0479">Metal-binding</keyword>
<gene>
    <name evidence="25" type="ORF">PTSG_10917</name>
</gene>
<evidence type="ECO:0000256" key="4">
    <source>
        <dbReference type="ARBA" id="ARBA00011011"/>
    </source>
</evidence>
<dbReference type="Pfam" id="PF05060">
    <property type="entry name" value="MGAT2"/>
    <property type="match status" value="1"/>
</dbReference>
<feature type="compositionally biased region" description="Low complexity" evidence="24">
    <location>
        <begin position="44"/>
        <end position="73"/>
    </location>
</feature>
<evidence type="ECO:0000256" key="15">
    <source>
        <dbReference type="ARBA" id="ARBA00023157"/>
    </source>
</evidence>
<dbReference type="GO" id="GO:0006487">
    <property type="term" value="P:protein N-linked glycosylation"/>
    <property type="evidence" value="ECO:0007669"/>
    <property type="project" value="TreeGrafter"/>
</dbReference>
<comment type="pathway">
    <text evidence="3">Protein modification; protein glycosylation.</text>
</comment>
<keyword evidence="26" id="KW-1185">Reference proteome</keyword>
<evidence type="ECO:0000256" key="10">
    <source>
        <dbReference type="ARBA" id="ARBA00022723"/>
    </source>
</evidence>
<name>F2URD8_SALR5</name>
<keyword evidence="17 23" id="KW-0464">Manganese</keyword>
<evidence type="ECO:0000256" key="8">
    <source>
        <dbReference type="ARBA" id="ARBA00022679"/>
    </source>
</evidence>
<comment type="catalytic activity">
    <reaction evidence="22">
        <text>an N(4)-{beta-D-GlcNAc-(1-&gt;2)-alpha-D-Man-(1-&gt;3)-[alpha-D-Man-(1-&gt;6)]-beta-D-Man-(1-&gt;4)-beta-D-GlcNAc-(1-&gt;4)-beta-D-GlcNAc}-L-asparaginyl-[protein] + UDP-N-acetyl-alpha-D-glucosamine = N(4)-{beta-D-GlcNAc-(1-&gt;2)-alpha-D-Man-(1-&gt;3)-[beta-D-GlcNAc-(1-&gt;2)-alpha-D-Man-(1-&gt;6)]-beta-D-Man-(1-&gt;4)-beta-D-GlcNAc-(1-&gt;4)-beta-D-GlcNAc}-L-asparaginyl-[protein] + UDP + H(+)</text>
        <dbReference type="Rhea" id="RHEA:12941"/>
        <dbReference type="Rhea" id="RHEA-COMP:13526"/>
        <dbReference type="Rhea" id="RHEA-COMP:14369"/>
        <dbReference type="ChEBI" id="CHEBI:15378"/>
        <dbReference type="ChEBI" id="CHEBI:57705"/>
        <dbReference type="ChEBI" id="CHEBI:58223"/>
        <dbReference type="ChEBI" id="CHEBI:60615"/>
        <dbReference type="ChEBI" id="CHEBI:60651"/>
        <dbReference type="EC" id="2.4.1.143"/>
    </reaction>
</comment>
<evidence type="ECO:0000256" key="3">
    <source>
        <dbReference type="ARBA" id="ARBA00004922"/>
    </source>
</evidence>
<dbReference type="InterPro" id="IPR029044">
    <property type="entry name" value="Nucleotide-diphossugar_trans"/>
</dbReference>
<evidence type="ECO:0000256" key="11">
    <source>
        <dbReference type="ARBA" id="ARBA00022968"/>
    </source>
</evidence>
<dbReference type="GO" id="GO:0009312">
    <property type="term" value="P:oligosaccharide biosynthetic process"/>
    <property type="evidence" value="ECO:0007669"/>
    <property type="project" value="InterPro"/>
</dbReference>
<dbReference type="InParanoid" id="F2URD8"/>
<evidence type="ECO:0000256" key="6">
    <source>
        <dbReference type="ARBA" id="ARBA00014817"/>
    </source>
</evidence>
<comment type="subcellular location">
    <subcellularLocation>
        <location evidence="2">Golgi apparatus membrane</location>
        <topology evidence="2">Single-pass type II membrane protein</topology>
    </subcellularLocation>
</comment>
<dbReference type="GeneID" id="16068830"/>
<evidence type="ECO:0000256" key="18">
    <source>
        <dbReference type="ARBA" id="ARBA00029663"/>
    </source>
</evidence>
<comment type="similarity">
    <text evidence="4">Belongs to the glycosyltransferase 16 (GT16) protein family.</text>
</comment>
<evidence type="ECO:0000256" key="22">
    <source>
        <dbReference type="ARBA" id="ARBA00093257"/>
    </source>
</evidence>
<keyword evidence="7" id="KW-0328">Glycosyltransferase</keyword>
<dbReference type="GO" id="GO:0046872">
    <property type="term" value="F:metal ion binding"/>
    <property type="evidence" value="ECO:0007669"/>
    <property type="project" value="UniProtKB-KW"/>
</dbReference>
<dbReference type="AlphaFoldDB" id="F2URD8"/>
<dbReference type="RefSeq" id="XP_004988303.1">
    <property type="nucleotide sequence ID" value="XM_004988246.1"/>
</dbReference>
<dbReference type="GO" id="GO:0000139">
    <property type="term" value="C:Golgi membrane"/>
    <property type="evidence" value="ECO:0007669"/>
    <property type="project" value="UniProtKB-SubCell"/>
</dbReference>
<dbReference type="GO" id="GO:0008455">
    <property type="term" value="F:alpha-1,6-mannosylglycoprotein 2-beta-N-acetylglucosaminyltransferase activity"/>
    <property type="evidence" value="ECO:0007669"/>
    <property type="project" value="UniProtKB-EC"/>
</dbReference>
<sequence length="555" mass="63145">MVRRNCVLVLVVFVLGVAALTLLTSLFTDSTQQLQPQPADAENPDAPQHQQQQQQLQHQQQQQQAADAPPSQQRDCRWKEEELRDYVVYFSNVTDPGHVHADLRGDSLVPQVRAWLGLAARLLQRADDAYTCDDVRAHIYAAQPLFNAVARLLYASYEPPRLPVASYVFKRIESYRLVLRRLREQEGSGDVHVIVSMDRFNLAYLRMLTEELTFCTWQPIVHELEWETFQQMQRDNMVRVAVPLAFHWWWLQDTLWTRLLKGYDGDVMFLEEDHVLLSNASLQLARAMMRIKNRGESQCDTTSLSMTAVHVFGQMNRFHHVFRDPDAAVVEQPFFSNLAYAFNRSVYEKLRPERKRRMDWDWNINLAFTRAPNGTFARRHLRPVRKRVLNIDMCKPSGGIHELRVSPHLAYEYCGTKQGGAYDLDSLPESHITLPAQVDVYRFEGRYPKWLWVREIVDPQFIIACGDGAAWKPARKVCVHEDTGDVIGCPAQFAFKSEGSEGGDGGEGGGGKADSEGGGGDGGGDEGAVVEEEKVCEPQDERWYPYVGSSMTGKA</sequence>
<keyword evidence="8" id="KW-0808">Transferase</keyword>
<evidence type="ECO:0000256" key="21">
    <source>
        <dbReference type="ARBA" id="ARBA00032915"/>
    </source>
</evidence>
<dbReference type="EC" id="2.4.1.143" evidence="5"/>
<dbReference type="OrthoDB" id="6019616at2759"/>
<dbReference type="EMBL" id="GL832991">
    <property type="protein sequence ID" value="EGD80241.1"/>
    <property type="molecule type" value="Genomic_DNA"/>
</dbReference>
<keyword evidence="13" id="KW-0333">Golgi apparatus</keyword>
<keyword evidence="9" id="KW-0812">Transmembrane</keyword>
<evidence type="ECO:0000256" key="17">
    <source>
        <dbReference type="ARBA" id="ARBA00023211"/>
    </source>
</evidence>
<keyword evidence="12" id="KW-1133">Transmembrane helix</keyword>
<proteinExistence type="inferred from homology"/>
<evidence type="ECO:0000256" key="7">
    <source>
        <dbReference type="ARBA" id="ARBA00022676"/>
    </source>
</evidence>
<evidence type="ECO:0000256" key="20">
    <source>
        <dbReference type="ARBA" id="ARBA00032552"/>
    </source>
</evidence>
<accession>F2URD8</accession>
<dbReference type="InterPro" id="IPR007754">
    <property type="entry name" value="GlcNAc_II"/>
</dbReference>
<keyword evidence="14" id="KW-0472">Membrane</keyword>